<comment type="caution">
    <text evidence="6">Lacks conserved residue(s) required for the propagation of feature annotation.</text>
</comment>
<evidence type="ECO:0000256" key="6">
    <source>
        <dbReference type="HAMAP-Rule" id="MF_00074"/>
    </source>
</evidence>
<evidence type="ECO:0000256" key="4">
    <source>
        <dbReference type="ARBA" id="ARBA00022679"/>
    </source>
</evidence>
<dbReference type="NCBIfam" id="TIGR00138">
    <property type="entry name" value="rsmG_gidB"/>
    <property type="match status" value="1"/>
</dbReference>
<protein>
    <recommendedName>
        <fullName evidence="6">Ribosomal RNA small subunit methyltransferase G</fullName>
        <ecNumber evidence="6">2.1.1.-</ecNumber>
    </recommendedName>
    <alternativeName>
        <fullName evidence="6">16S rRNA 7-methylguanosine methyltransferase</fullName>
        <shortName evidence="6">16S rRNA m7G methyltransferase</shortName>
    </alternativeName>
</protein>
<dbReference type="EC" id="2.1.1.-" evidence="6"/>
<keyword evidence="3 6" id="KW-0489">Methyltransferase</keyword>
<dbReference type="PANTHER" id="PTHR31760:SF0">
    <property type="entry name" value="S-ADENOSYL-L-METHIONINE-DEPENDENT METHYLTRANSFERASES SUPERFAMILY PROTEIN"/>
    <property type="match status" value="1"/>
</dbReference>
<dbReference type="HAMAP" id="MF_00074">
    <property type="entry name" value="16SrRNA_methyltr_G"/>
    <property type="match status" value="1"/>
</dbReference>
<sequence>MNNKELLLAGAEELGINLSAQQIEELLAYKDIVVEVNQSMNLTSITEDRDFIVKHFLDSFTIGKAIDFTKVDRVLDMGTGAGFPGVPLKVLYPNISFVLADSLNKRIQFLKDTTEKIGLSKIDCIHGRAEDLGQDPKYRESFDVVVSRAVANLAVLAEYCIPFLKVNGTFLCLKGPNYEEELKESKKALRLLGGEMQEIVEVKLPFSDIVHYILVIKKTKQTPTKFPRKPGKPTKSPIK</sequence>
<evidence type="ECO:0000256" key="3">
    <source>
        <dbReference type="ARBA" id="ARBA00022603"/>
    </source>
</evidence>
<comment type="subcellular location">
    <subcellularLocation>
        <location evidence="6">Cytoplasm</location>
    </subcellularLocation>
</comment>
<dbReference type="RefSeq" id="WP_257531406.1">
    <property type="nucleotide sequence ID" value="NZ_JANKAS010000008.1"/>
</dbReference>
<proteinExistence type="inferred from homology"/>
<dbReference type="SUPFAM" id="SSF53335">
    <property type="entry name" value="S-adenosyl-L-methionine-dependent methyltransferases"/>
    <property type="match status" value="1"/>
</dbReference>
<dbReference type="GO" id="GO:0005829">
    <property type="term" value="C:cytosol"/>
    <property type="evidence" value="ECO:0007669"/>
    <property type="project" value="TreeGrafter"/>
</dbReference>
<comment type="caution">
    <text evidence="7">The sequence shown here is derived from an EMBL/GenBank/DDBJ whole genome shotgun (WGS) entry which is preliminary data.</text>
</comment>
<keyword evidence="2 6" id="KW-0698">rRNA processing</keyword>
<comment type="similarity">
    <text evidence="6">Belongs to the methyltransferase superfamily. RNA methyltransferase RsmG family.</text>
</comment>
<dbReference type="AlphaFoldDB" id="A0AAE3L044"/>
<evidence type="ECO:0000256" key="1">
    <source>
        <dbReference type="ARBA" id="ARBA00022490"/>
    </source>
</evidence>
<keyword evidence="5 6" id="KW-0949">S-adenosyl-L-methionine</keyword>
<dbReference type="FunFam" id="3.40.50.150:FF:000041">
    <property type="entry name" value="Ribosomal RNA small subunit methyltransferase G"/>
    <property type="match status" value="1"/>
</dbReference>
<dbReference type="Gene3D" id="3.40.50.150">
    <property type="entry name" value="Vaccinia Virus protein VP39"/>
    <property type="match status" value="1"/>
</dbReference>
<dbReference type="CDD" id="cd02440">
    <property type="entry name" value="AdoMet_MTases"/>
    <property type="match status" value="1"/>
</dbReference>
<comment type="function">
    <text evidence="6">Specifically methylates the N7 position of a guanine in 16S rRNA.</text>
</comment>
<organism evidence="7 8">
    <name type="scientific">Irregularibacter muris</name>
    <dbReference type="NCBI Taxonomy" id="1796619"/>
    <lineage>
        <taxon>Bacteria</taxon>
        <taxon>Bacillati</taxon>
        <taxon>Bacillota</taxon>
        <taxon>Clostridia</taxon>
        <taxon>Eubacteriales</taxon>
        <taxon>Eubacteriaceae</taxon>
        <taxon>Irregularibacter</taxon>
    </lineage>
</organism>
<gene>
    <name evidence="6 7" type="primary">rsmG</name>
    <name evidence="7" type="ORF">NSA47_09665</name>
</gene>
<feature type="binding site" evidence="6">
    <location>
        <position position="78"/>
    </location>
    <ligand>
        <name>S-adenosyl-L-methionine</name>
        <dbReference type="ChEBI" id="CHEBI:59789"/>
    </ligand>
</feature>
<evidence type="ECO:0000256" key="2">
    <source>
        <dbReference type="ARBA" id="ARBA00022552"/>
    </source>
</evidence>
<accession>A0AAE3L044</accession>
<dbReference type="GO" id="GO:0070043">
    <property type="term" value="F:rRNA (guanine-N7-)-methyltransferase activity"/>
    <property type="evidence" value="ECO:0007669"/>
    <property type="project" value="UniProtKB-UniRule"/>
</dbReference>
<evidence type="ECO:0000256" key="5">
    <source>
        <dbReference type="ARBA" id="ARBA00022691"/>
    </source>
</evidence>
<evidence type="ECO:0000313" key="7">
    <source>
        <dbReference type="EMBL" id="MCR1899252.1"/>
    </source>
</evidence>
<feature type="binding site" evidence="6">
    <location>
        <position position="83"/>
    </location>
    <ligand>
        <name>S-adenosyl-L-methionine</name>
        <dbReference type="ChEBI" id="CHEBI:59789"/>
    </ligand>
</feature>
<dbReference type="EMBL" id="JANKAS010000008">
    <property type="protein sequence ID" value="MCR1899252.1"/>
    <property type="molecule type" value="Genomic_DNA"/>
</dbReference>
<feature type="binding site" evidence="6">
    <location>
        <begin position="129"/>
        <end position="130"/>
    </location>
    <ligand>
        <name>S-adenosyl-L-methionine</name>
        <dbReference type="ChEBI" id="CHEBI:59789"/>
    </ligand>
</feature>
<name>A0AAE3L044_9FIRM</name>
<keyword evidence="8" id="KW-1185">Reference proteome</keyword>
<evidence type="ECO:0000313" key="8">
    <source>
        <dbReference type="Proteomes" id="UP001205748"/>
    </source>
</evidence>
<dbReference type="InterPro" id="IPR003682">
    <property type="entry name" value="rRNA_ssu_MeTfrase_G"/>
</dbReference>
<dbReference type="Proteomes" id="UP001205748">
    <property type="component" value="Unassembled WGS sequence"/>
</dbReference>
<keyword evidence="4 6" id="KW-0808">Transferase</keyword>
<reference evidence="7" key="1">
    <citation type="submission" date="2022-07" db="EMBL/GenBank/DDBJ databases">
        <title>Enhanced cultured diversity of the mouse gut microbiota enables custom-made synthetic communities.</title>
        <authorList>
            <person name="Afrizal A."/>
        </authorList>
    </citation>
    <scope>NUCLEOTIDE SEQUENCE</scope>
    <source>
        <strain evidence="7">DSM 28593</strain>
    </source>
</reference>
<dbReference type="PANTHER" id="PTHR31760">
    <property type="entry name" value="S-ADENOSYL-L-METHIONINE-DEPENDENT METHYLTRANSFERASES SUPERFAMILY PROTEIN"/>
    <property type="match status" value="1"/>
</dbReference>
<feature type="binding site" evidence="6">
    <location>
        <position position="148"/>
    </location>
    <ligand>
        <name>S-adenosyl-L-methionine</name>
        <dbReference type="ChEBI" id="CHEBI:59789"/>
    </ligand>
</feature>
<dbReference type="PIRSF" id="PIRSF003078">
    <property type="entry name" value="GidB"/>
    <property type="match status" value="1"/>
</dbReference>
<keyword evidence="1 6" id="KW-0963">Cytoplasm</keyword>
<dbReference type="Pfam" id="PF02527">
    <property type="entry name" value="GidB"/>
    <property type="match status" value="1"/>
</dbReference>
<dbReference type="InterPro" id="IPR029063">
    <property type="entry name" value="SAM-dependent_MTases_sf"/>
</dbReference>